<feature type="region of interest" description="Disordered" evidence="1">
    <location>
        <begin position="19"/>
        <end position="44"/>
    </location>
</feature>
<evidence type="ECO:0000256" key="1">
    <source>
        <dbReference type="SAM" id="MobiDB-lite"/>
    </source>
</evidence>
<dbReference type="Proteomes" id="UP000789901">
    <property type="component" value="Unassembled WGS sequence"/>
</dbReference>
<comment type="caution">
    <text evidence="2">The sequence shown here is derived from an EMBL/GenBank/DDBJ whole genome shotgun (WGS) entry which is preliminary data.</text>
</comment>
<evidence type="ECO:0000313" key="2">
    <source>
        <dbReference type="EMBL" id="CAG8819042.1"/>
    </source>
</evidence>
<feature type="non-terminal residue" evidence="2">
    <location>
        <position position="1"/>
    </location>
</feature>
<accession>A0ABN7W6G3</accession>
<name>A0ABN7W6G3_GIGMA</name>
<sequence length="137" mass="15754">DNKLQCDWEQWMQEKTATKSFGAYNKDNDSKNNDDKDNENVCIEDDDEGQTSFCHQYLSRKITASQIDKELVDATNLLATPHNIKGSFSIGRSILYKATTKYMNSGYEVNTELVALAVDDIENRIEPETTTWKKFDR</sequence>
<dbReference type="EMBL" id="CAJVQB010032945">
    <property type="protein sequence ID" value="CAG8819042.1"/>
    <property type="molecule type" value="Genomic_DNA"/>
</dbReference>
<protein>
    <submittedName>
        <fullName evidence="2">42588_t:CDS:1</fullName>
    </submittedName>
</protein>
<reference evidence="2 3" key="1">
    <citation type="submission" date="2021-06" db="EMBL/GenBank/DDBJ databases">
        <authorList>
            <person name="Kallberg Y."/>
            <person name="Tangrot J."/>
            <person name="Rosling A."/>
        </authorList>
    </citation>
    <scope>NUCLEOTIDE SEQUENCE [LARGE SCALE GENOMIC DNA]</scope>
    <source>
        <strain evidence="2 3">120-4 pot B 10/14</strain>
    </source>
</reference>
<evidence type="ECO:0000313" key="3">
    <source>
        <dbReference type="Proteomes" id="UP000789901"/>
    </source>
</evidence>
<feature type="non-terminal residue" evidence="2">
    <location>
        <position position="137"/>
    </location>
</feature>
<keyword evidence="3" id="KW-1185">Reference proteome</keyword>
<feature type="compositionally biased region" description="Basic and acidic residues" evidence="1">
    <location>
        <begin position="26"/>
        <end position="39"/>
    </location>
</feature>
<gene>
    <name evidence="2" type="ORF">GMARGA_LOCUS27209</name>
</gene>
<proteinExistence type="predicted"/>
<organism evidence="2 3">
    <name type="scientific">Gigaspora margarita</name>
    <dbReference type="NCBI Taxonomy" id="4874"/>
    <lineage>
        <taxon>Eukaryota</taxon>
        <taxon>Fungi</taxon>
        <taxon>Fungi incertae sedis</taxon>
        <taxon>Mucoromycota</taxon>
        <taxon>Glomeromycotina</taxon>
        <taxon>Glomeromycetes</taxon>
        <taxon>Diversisporales</taxon>
        <taxon>Gigasporaceae</taxon>
        <taxon>Gigaspora</taxon>
    </lineage>
</organism>